<dbReference type="InterPro" id="IPR022292">
    <property type="entry name" value="CHP03843"/>
</dbReference>
<evidence type="ECO:0000259" key="1">
    <source>
        <dbReference type="Pfam" id="PF00454"/>
    </source>
</evidence>
<reference evidence="2 3" key="2">
    <citation type="submission" date="2019-10" db="EMBL/GenBank/DDBJ databases">
        <title>Thermopilla bonchosmolovskayae gen. nov., sp. nov., a moderately thermophilic Chloroflexi bacterium from a Chukotka hot spring (Arctic, Russia), representing a novel classis Thermopillaia, which include previously uncultivated lineage OLB14.</title>
        <authorList>
            <person name="Kochetkova T.V."/>
            <person name="Zayulina K.S."/>
            <person name="Zhigarkov V.S."/>
            <person name="Minaev N.V."/>
            <person name="Novikov A."/>
            <person name="Toshchakov S.V."/>
            <person name="Elcheninov A.G."/>
            <person name="Kublanov I.V."/>
        </authorList>
    </citation>
    <scope>NUCLEOTIDE SEQUENCE [LARGE SCALE GENOMIC DNA]</scope>
    <source>
        <strain evidence="2 3">3753O</strain>
    </source>
</reference>
<organism evidence="2 3">
    <name type="scientific">Tepidiforma bonchosmolovskayae</name>
    <dbReference type="NCBI Taxonomy" id="2601677"/>
    <lineage>
        <taxon>Bacteria</taxon>
        <taxon>Bacillati</taxon>
        <taxon>Chloroflexota</taxon>
        <taxon>Tepidiformia</taxon>
        <taxon>Tepidiformales</taxon>
        <taxon>Tepidiformaceae</taxon>
        <taxon>Tepidiforma</taxon>
    </lineage>
</organism>
<feature type="domain" description="PI3K/PI4K catalytic" evidence="1">
    <location>
        <begin position="94"/>
        <end position="206"/>
    </location>
</feature>
<accession>A0ABX6BYU8</accession>
<reference evidence="2 3" key="1">
    <citation type="submission" date="2019-08" db="EMBL/GenBank/DDBJ databases">
        <authorList>
            <person name="Toschakov S.V."/>
        </authorList>
    </citation>
    <scope>NUCLEOTIDE SEQUENCE [LARGE SCALE GENOMIC DNA]</scope>
    <source>
        <strain evidence="2 3">3753O</strain>
    </source>
</reference>
<dbReference type="SUPFAM" id="SSF56112">
    <property type="entry name" value="Protein kinase-like (PK-like)"/>
    <property type="match status" value="1"/>
</dbReference>
<evidence type="ECO:0000313" key="2">
    <source>
        <dbReference type="EMBL" id="QFG01946.1"/>
    </source>
</evidence>
<dbReference type="EMBL" id="CP042829">
    <property type="protein sequence ID" value="QFG01946.1"/>
    <property type="molecule type" value="Genomic_DNA"/>
</dbReference>
<name>A0ABX6BYU8_9CHLR</name>
<keyword evidence="3" id="KW-1185">Reference proteome</keyword>
<sequence length="242" mass="27259">MEPAEMDAVEARLSRGRFLECRPVWYSSNSVYLGRLDCGDASLLVIYKPRSGETPLWDFPEGTLYRREAAAYRLARLLAWPLVPPTVIREGPSGIGSVQLFIRHDPEKHFFVQREDPSLWPQLQRLCLFDAIANNADRKGGHCLLDASGHVWAIDNGLCFNEQYKLRSVIWDWAGEPIPGELLSELEAGVARLQGDSPDAEALRDLLSAREFGQTVRRAEQLVRAGVFPLPGPARHYPWPLV</sequence>
<dbReference type="RefSeq" id="WP_158065888.1">
    <property type="nucleotide sequence ID" value="NZ_CP042829.1"/>
</dbReference>
<gene>
    <name evidence="2" type="ORF">Tbon_01025</name>
</gene>
<dbReference type="Pfam" id="PF00454">
    <property type="entry name" value="PI3_PI4_kinase"/>
    <property type="match status" value="1"/>
</dbReference>
<evidence type="ECO:0000313" key="3">
    <source>
        <dbReference type="Proteomes" id="UP000326331"/>
    </source>
</evidence>
<dbReference type="NCBIfam" id="TIGR03843">
    <property type="entry name" value="SCO1664 family protein"/>
    <property type="match status" value="1"/>
</dbReference>
<proteinExistence type="predicted"/>
<protein>
    <submittedName>
        <fullName evidence="2">SCO1664 family protein</fullName>
    </submittedName>
</protein>
<dbReference type="InterPro" id="IPR000403">
    <property type="entry name" value="PI3/4_kinase_cat_dom"/>
</dbReference>
<dbReference type="Proteomes" id="UP000326331">
    <property type="component" value="Chromosome"/>
</dbReference>
<dbReference type="InterPro" id="IPR011009">
    <property type="entry name" value="Kinase-like_dom_sf"/>
</dbReference>